<proteinExistence type="predicted"/>
<feature type="region of interest" description="Disordered" evidence="1">
    <location>
        <begin position="344"/>
        <end position="369"/>
    </location>
</feature>
<dbReference type="InterPro" id="IPR006553">
    <property type="entry name" value="Leu-rich_rpt_Cys-con_subtyp"/>
</dbReference>
<name>A0A9P6T0Z4_9FUNG</name>
<dbReference type="Gene3D" id="3.80.10.10">
    <property type="entry name" value="Ribonuclease Inhibitor"/>
    <property type="match status" value="1"/>
</dbReference>
<reference evidence="2" key="1">
    <citation type="journal article" date="2020" name="Fungal Divers.">
        <title>Resolving the Mortierellaceae phylogeny through synthesis of multi-gene phylogenetics and phylogenomics.</title>
        <authorList>
            <person name="Vandepol N."/>
            <person name="Liber J."/>
            <person name="Desiro A."/>
            <person name="Na H."/>
            <person name="Kennedy M."/>
            <person name="Barry K."/>
            <person name="Grigoriev I.V."/>
            <person name="Miller A.N."/>
            <person name="O'Donnell K."/>
            <person name="Stajich J.E."/>
            <person name="Bonito G."/>
        </authorList>
    </citation>
    <scope>NUCLEOTIDE SEQUENCE</scope>
    <source>
        <strain evidence="2">NRRL 2769</strain>
    </source>
</reference>
<dbReference type="SMART" id="SM00367">
    <property type="entry name" value="LRR_CC"/>
    <property type="match status" value="4"/>
</dbReference>
<accession>A0A9P6T0Z4</accession>
<dbReference type="SUPFAM" id="SSF52047">
    <property type="entry name" value="RNI-like"/>
    <property type="match status" value="1"/>
</dbReference>
<sequence length="624" mass="68296">MGDGNHSSLVSLEFTCPALKKFSNNIQNGNISVTAATPFTTNTISPATRFFQTLPPTLQDITIHDSFMLSHDDIICLVDRVGPNLKTLRLDNANAIDSETITHILAVCSNLTVLCIPRATRLDDSGVIQFTKAKCSQSLVELDLSACHALTDGCLTKLATSRPPVSYNGDTKSLEFSKGKCVEERTTEGLCLFPNLRRLDLSYNDKLTLTGIIPLVMSLKNLCALDVSFCGDGVTRSWNSSLESIRPVLDLNGSDTSNQHFAVQDYGSQDEQSYESMSEDEEEAPYSSPAVSSECQSVQEAVSGAVPINVPSRQGLGRYVGPLMNHSAATSRNDTAVPQNLQQCSEQGTGSNEEVQQHRRRRSSASSMSSATSSLASYLSSSSSSSSSLSSAGSSSGSTSIESISPKLNSQRSSPYQRRRRRSPSKIILADRHDIIDSTPRRVGIPASFHLESWFTPQHQVQLQHLFQIQLQHQRDLEDQQATSTFQGAGATQGQINPKTVASLSPEMMVHPIMSAIRPGVATFSVGSLAQQRQQQRQQLQHPASAAMDMQELNENLDRHLRLEPVGRLARVGSGVIRTSTSRRHHRQHYYQNHHIRRGSIGVTTGLCEISAWGLSKLRAEWSM</sequence>
<dbReference type="InterPro" id="IPR032675">
    <property type="entry name" value="LRR_dom_sf"/>
</dbReference>
<feature type="compositionally biased region" description="Low complexity" evidence="1">
    <location>
        <begin position="382"/>
        <end position="416"/>
    </location>
</feature>
<evidence type="ECO:0000256" key="1">
    <source>
        <dbReference type="SAM" id="MobiDB-lite"/>
    </source>
</evidence>
<dbReference type="AlphaFoldDB" id="A0A9P6T0Z4"/>
<feature type="region of interest" description="Disordered" evidence="1">
    <location>
        <begin position="382"/>
        <end position="429"/>
    </location>
</feature>
<protein>
    <submittedName>
        <fullName evidence="2">Uncharacterized protein</fullName>
    </submittedName>
</protein>
<dbReference type="EMBL" id="JAAAID010000592">
    <property type="protein sequence ID" value="KAG0015814.1"/>
    <property type="molecule type" value="Genomic_DNA"/>
</dbReference>
<feature type="non-terminal residue" evidence="2">
    <location>
        <position position="624"/>
    </location>
</feature>
<organism evidence="2 3">
    <name type="scientific">Entomortierella chlamydospora</name>
    <dbReference type="NCBI Taxonomy" id="101097"/>
    <lineage>
        <taxon>Eukaryota</taxon>
        <taxon>Fungi</taxon>
        <taxon>Fungi incertae sedis</taxon>
        <taxon>Mucoromycota</taxon>
        <taxon>Mortierellomycotina</taxon>
        <taxon>Mortierellomycetes</taxon>
        <taxon>Mortierellales</taxon>
        <taxon>Mortierellaceae</taxon>
        <taxon>Entomortierella</taxon>
    </lineage>
</organism>
<evidence type="ECO:0000313" key="2">
    <source>
        <dbReference type="EMBL" id="KAG0015814.1"/>
    </source>
</evidence>
<dbReference type="Proteomes" id="UP000703661">
    <property type="component" value="Unassembled WGS sequence"/>
</dbReference>
<feature type="region of interest" description="Disordered" evidence="1">
    <location>
        <begin position="266"/>
        <end position="290"/>
    </location>
</feature>
<keyword evidence="3" id="KW-1185">Reference proteome</keyword>
<comment type="caution">
    <text evidence="2">The sequence shown here is derived from an EMBL/GenBank/DDBJ whole genome shotgun (WGS) entry which is preliminary data.</text>
</comment>
<feature type="compositionally biased region" description="Polar residues" evidence="1">
    <location>
        <begin position="344"/>
        <end position="354"/>
    </location>
</feature>
<evidence type="ECO:0000313" key="3">
    <source>
        <dbReference type="Proteomes" id="UP000703661"/>
    </source>
</evidence>
<feature type="compositionally biased region" description="Polar residues" evidence="1">
    <location>
        <begin position="266"/>
        <end position="276"/>
    </location>
</feature>
<gene>
    <name evidence="2" type="ORF">BGZ80_009617</name>
</gene>